<evidence type="ECO:0000256" key="1">
    <source>
        <dbReference type="SAM" id="Phobius"/>
    </source>
</evidence>
<organism evidence="2 3">
    <name type="scientific">Rhizopogon vinicolor AM-OR11-026</name>
    <dbReference type="NCBI Taxonomy" id="1314800"/>
    <lineage>
        <taxon>Eukaryota</taxon>
        <taxon>Fungi</taxon>
        <taxon>Dikarya</taxon>
        <taxon>Basidiomycota</taxon>
        <taxon>Agaricomycotina</taxon>
        <taxon>Agaricomycetes</taxon>
        <taxon>Agaricomycetidae</taxon>
        <taxon>Boletales</taxon>
        <taxon>Suillineae</taxon>
        <taxon>Rhizopogonaceae</taxon>
        <taxon>Rhizopogon</taxon>
    </lineage>
</organism>
<gene>
    <name evidence="2" type="ORF">K503DRAFT_774375</name>
</gene>
<proteinExistence type="predicted"/>
<sequence length="57" mass="6615">MSNRYAPMATAEDSGLLRVRRLKCLRRSMGLLSMRSVWTFVYSFLIGRGVLIEFRSD</sequence>
<dbReference type="Proteomes" id="UP000092154">
    <property type="component" value="Unassembled WGS sequence"/>
</dbReference>
<reference evidence="2 3" key="1">
    <citation type="submission" date="2016-06" db="EMBL/GenBank/DDBJ databases">
        <title>Comparative genomics of the ectomycorrhizal sister species Rhizopogon vinicolor and Rhizopogon vesiculosus (Basidiomycota: Boletales) reveals a divergence of the mating type B locus.</title>
        <authorList>
            <consortium name="DOE Joint Genome Institute"/>
            <person name="Mujic A.B."/>
            <person name="Kuo A."/>
            <person name="Tritt A."/>
            <person name="Lipzen A."/>
            <person name="Chen C."/>
            <person name="Johnson J."/>
            <person name="Sharma A."/>
            <person name="Barry K."/>
            <person name="Grigoriev I.V."/>
            <person name="Spatafora J.W."/>
        </authorList>
    </citation>
    <scope>NUCLEOTIDE SEQUENCE [LARGE SCALE GENOMIC DNA]</scope>
    <source>
        <strain evidence="2 3">AM-OR11-026</strain>
    </source>
</reference>
<protein>
    <submittedName>
        <fullName evidence="2">Uncharacterized protein</fullName>
    </submittedName>
</protein>
<dbReference type="InParanoid" id="A0A1B7MPR5"/>
<keyword evidence="1" id="KW-1133">Transmembrane helix</keyword>
<evidence type="ECO:0000313" key="2">
    <source>
        <dbReference type="EMBL" id="OAX34605.1"/>
    </source>
</evidence>
<name>A0A1B7MPR5_9AGAM</name>
<dbReference type="AlphaFoldDB" id="A0A1B7MPR5"/>
<dbReference type="EMBL" id="KV448590">
    <property type="protein sequence ID" value="OAX34605.1"/>
    <property type="molecule type" value="Genomic_DNA"/>
</dbReference>
<accession>A0A1B7MPR5</accession>
<keyword evidence="1" id="KW-0812">Transmembrane</keyword>
<keyword evidence="3" id="KW-1185">Reference proteome</keyword>
<keyword evidence="1" id="KW-0472">Membrane</keyword>
<feature type="transmembrane region" description="Helical" evidence="1">
    <location>
        <begin position="30"/>
        <end position="51"/>
    </location>
</feature>
<evidence type="ECO:0000313" key="3">
    <source>
        <dbReference type="Proteomes" id="UP000092154"/>
    </source>
</evidence>